<dbReference type="GO" id="GO:0030677">
    <property type="term" value="C:ribonuclease P complex"/>
    <property type="evidence" value="ECO:0007669"/>
    <property type="project" value="TreeGrafter"/>
</dbReference>
<name>A0A286GCD1_9PROT</name>
<feature type="compositionally biased region" description="Low complexity" evidence="9">
    <location>
        <begin position="37"/>
        <end position="62"/>
    </location>
</feature>
<keyword evidence="11" id="KW-1185">Reference proteome</keyword>
<evidence type="ECO:0000256" key="8">
    <source>
        <dbReference type="NCBIfam" id="TIGR00188"/>
    </source>
</evidence>
<evidence type="ECO:0000313" key="10">
    <source>
        <dbReference type="EMBL" id="SOD92644.1"/>
    </source>
</evidence>
<keyword evidence="4 7" id="KW-0255">Endonuclease</keyword>
<dbReference type="GO" id="GO:0004526">
    <property type="term" value="F:ribonuclease P activity"/>
    <property type="evidence" value="ECO:0007669"/>
    <property type="project" value="UniProtKB-UniRule"/>
</dbReference>
<dbReference type="InterPro" id="IPR020568">
    <property type="entry name" value="Ribosomal_Su5_D2-typ_SF"/>
</dbReference>
<dbReference type="InterPro" id="IPR014721">
    <property type="entry name" value="Ribsml_uS5_D2-typ_fold_subgr"/>
</dbReference>
<dbReference type="RefSeq" id="WP_097278272.1">
    <property type="nucleotide sequence ID" value="NZ_OCNJ01000002.1"/>
</dbReference>
<dbReference type="SUPFAM" id="SSF54211">
    <property type="entry name" value="Ribosomal protein S5 domain 2-like"/>
    <property type="match status" value="1"/>
</dbReference>
<evidence type="ECO:0000313" key="11">
    <source>
        <dbReference type="Proteomes" id="UP000219621"/>
    </source>
</evidence>
<dbReference type="EMBL" id="OCNJ01000002">
    <property type="protein sequence ID" value="SOD92644.1"/>
    <property type="molecule type" value="Genomic_DNA"/>
</dbReference>
<organism evidence="10 11">
    <name type="scientific">Caenispirillum bisanense</name>
    <dbReference type="NCBI Taxonomy" id="414052"/>
    <lineage>
        <taxon>Bacteria</taxon>
        <taxon>Pseudomonadati</taxon>
        <taxon>Pseudomonadota</taxon>
        <taxon>Alphaproteobacteria</taxon>
        <taxon>Rhodospirillales</taxon>
        <taxon>Novispirillaceae</taxon>
        <taxon>Caenispirillum</taxon>
    </lineage>
</organism>
<proteinExistence type="inferred from homology"/>
<dbReference type="Gene3D" id="3.30.230.10">
    <property type="match status" value="1"/>
</dbReference>
<keyword evidence="6 7" id="KW-0694">RNA-binding</keyword>
<comment type="function">
    <text evidence="1 7">RNaseP catalyzes the removal of the 5'-leader sequence from pre-tRNA to produce the mature 5'-terminus. It can also cleave other RNA substrates such as 4.5S RNA. The protein component plays an auxiliary but essential role in vivo by binding to the 5'-leader sequence and broadening the substrate specificity of the ribozyme.</text>
</comment>
<comment type="similarity">
    <text evidence="7">Belongs to the RnpA family.</text>
</comment>
<evidence type="ECO:0000256" key="3">
    <source>
        <dbReference type="ARBA" id="ARBA00022722"/>
    </source>
</evidence>
<reference evidence="10 11" key="1">
    <citation type="submission" date="2017-09" db="EMBL/GenBank/DDBJ databases">
        <authorList>
            <person name="Ehlers B."/>
            <person name="Leendertz F.H."/>
        </authorList>
    </citation>
    <scope>NUCLEOTIDE SEQUENCE [LARGE SCALE GENOMIC DNA]</scope>
    <source>
        <strain evidence="10 11">USBA 140</strain>
    </source>
</reference>
<keyword evidence="5 7" id="KW-0378">Hydrolase</keyword>
<protein>
    <recommendedName>
        <fullName evidence="7 8">Ribonuclease P protein component</fullName>
        <shortName evidence="7">RNase P protein</shortName>
        <shortName evidence="7">RNaseP protein</shortName>
        <ecNumber evidence="7 8">3.1.26.5</ecNumber>
    </recommendedName>
    <alternativeName>
        <fullName evidence="7">Protein C5</fullName>
    </alternativeName>
</protein>
<evidence type="ECO:0000256" key="5">
    <source>
        <dbReference type="ARBA" id="ARBA00022801"/>
    </source>
</evidence>
<dbReference type="AlphaFoldDB" id="A0A286GCD1"/>
<dbReference type="PANTHER" id="PTHR33992:SF1">
    <property type="entry name" value="RIBONUCLEASE P PROTEIN COMPONENT"/>
    <property type="match status" value="1"/>
</dbReference>
<comment type="subunit">
    <text evidence="7">Consists of a catalytic RNA component (M1 or rnpB) and a protein subunit.</text>
</comment>
<evidence type="ECO:0000256" key="2">
    <source>
        <dbReference type="ARBA" id="ARBA00022694"/>
    </source>
</evidence>
<evidence type="ECO:0000256" key="1">
    <source>
        <dbReference type="ARBA" id="ARBA00002663"/>
    </source>
</evidence>
<dbReference type="OrthoDB" id="9810867at2"/>
<keyword evidence="2 7" id="KW-0819">tRNA processing</keyword>
<evidence type="ECO:0000256" key="7">
    <source>
        <dbReference type="HAMAP-Rule" id="MF_00227"/>
    </source>
</evidence>
<keyword evidence="3 7" id="KW-0540">Nuclease</keyword>
<comment type="catalytic activity">
    <reaction evidence="7">
        <text>Endonucleolytic cleavage of RNA, removing 5'-extranucleotides from tRNA precursor.</text>
        <dbReference type="EC" id="3.1.26.5"/>
    </reaction>
</comment>
<dbReference type="EC" id="3.1.26.5" evidence="7 8"/>
<evidence type="ECO:0000256" key="6">
    <source>
        <dbReference type="ARBA" id="ARBA00022884"/>
    </source>
</evidence>
<evidence type="ECO:0000256" key="4">
    <source>
        <dbReference type="ARBA" id="ARBA00022759"/>
    </source>
</evidence>
<dbReference type="PROSITE" id="PS00648">
    <property type="entry name" value="RIBONUCLEASE_P"/>
    <property type="match status" value="1"/>
</dbReference>
<dbReference type="NCBIfam" id="TIGR00188">
    <property type="entry name" value="rnpA"/>
    <property type="match status" value="1"/>
</dbReference>
<dbReference type="Proteomes" id="UP000219621">
    <property type="component" value="Unassembled WGS sequence"/>
</dbReference>
<feature type="region of interest" description="Disordered" evidence="9">
    <location>
        <begin position="37"/>
        <end position="67"/>
    </location>
</feature>
<dbReference type="HAMAP" id="MF_00227">
    <property type="entry name" value="RNase_P"/>
    <property type="match status" value="1"/>
</dbReference>
<dbReference type="PANTHER" id="PTHR33992">
    <property type="entry name" value="RIBONUCLEASE P PROTEIN COMPONENT"/>
    <property type="match status" value="1"/>
</dbReference>
<dbReference type="InterPro" id="IPR020539">
    <property type="entry name" value="RNase_P_CS"/>
</dbReference>
<dbReference type="GO" id="GO:0042781">
    <property type="term" value="F:3'-tRNA processing endoribonuclease activity"/>
    <property type="evidence" value="ECO:0007669"/>
    <property type="project" value="TreeGrafter"/>
</dbReference>
<gene>
    <name evidence="7" type="primary">rnpA</name>
    <name evidence="10" type="ORF">SAMN05421508_102538</name>
</gene>
<dbReference type="GO" id="GO:0000049">
    <property type="term" value="F:tRNA binding"/>
    <property type="evidence" value="ECO:0007669"/>
    <property type="project" value="UniProtKB-UniRule"/>
</dbReference>
<dbReference type="GO" id="GO:0001682">
    <property type="term" value="P:tRNA 5'-leader removal"/>
    <property type="evidence" value="ECO:0007669"/>
    <property type="project" value="UniProtKB-UniRule"/>
</dbReference>
<evidence type="ECO:0000256" key="9">
    <source>
        <dbReference type="SAM" id="MobiDB-lite"/>
    </source>
</evidence>
<dbReference type="Pfam" id="PF00825">
    <property type="entry name" value="Ribonuclease_P"/>
    <property type="match status" value="1"/>
</dbReference>
<sequence length="148" mass="15753">MGGAPARLKTRRDFLRVAGTRRKWVTPGFILQIAPNPAAAPAPADGPASPAAAGSSDSDTAGLRVGFTTSRKVGNAVKRNRARRRLRAVADQVMPQHAKPGYDYVLIGRADATVSLPFDQMLHDLRWALKRLGALRGSDGNGNKVGQS</sequence>
<accession>A0A286GCD1</accession>
<dbReference type="InterPro" id="IPR000100">
    <property type="entry name" value="RNase_P"/>
</dbReference>